<reference evidence="5 6" key="1">
    <citation type="submission" date="2024-06" db="EMBL/GenBank/DDBJ databases">
        <title>The Natural Products Discovery Center: Release of the First 8490 Sequenced Strains for Exploring Actinobacteria Biosynthetic Diversity.</title>
        <authorList>
            <person name="Kalkreuter E."/>
            <person name="Kautsar S.A."/>
            <person name="Yang D."/>
            <person name="Bader C.D."/>
            <person name="Teijaro C.N."/>
            <person name="Fluegel L."/>
            <person name="Davis C.M."/>
            <person name="Simpson J.R."/>
            <person name="Lauterbach L."/>
            <person name="Steele A.D."/>
            <person name="Gui C."/>
            <person name="Meng S."/>
            <person name="Li G."/>
            <person name="Viehrig K."/>
            <person name="Ye F."/>
            <person name="Su P."/>
            <person name="Kiefer A.F."/>
            <person name="Nichols A."/>
            <person name="Cepeda A.J."/>
            <person name="Yan W."/>
            <person name="Fan B."/>
            <person name="Jiang Y."/>
            <person name="Adhikari A."/>
            <person name="Zheng C.-J."/>
            <person name="Schuster L."/>
            <person name="Cowan T.M."/>
            <person name="Smanski M.J."/>
            <person name="Chevrette M.G."/>
            <person name="De Carvalho L.P.S."/>
            <person name="Shen B."/>
        </authorList>
    </citation>
    <scope>NUCLEOTIDE SEQUENCE [LARGE SCALE GENOMIC DNA]</scope>
    <source>
        <strain evidence="5 6">NPDC000234</strain>
    </source>
</reference>
<gene>
    <name evidence="5" type="ORF">ABT404_46315</name>
</gene>
<dbReference type="InterPro" id="IPR022385">
    <property type="entry name" value="Rhs_assc_core"/>
</dbReference>
<dbReference type="Proteomes" id="UP001474181">
    <property type="component" value="Unassembled WGS sequence"/>
</dbReference>
<evidence type="ECO:0000313" key="6">
    <source>
        <dbReference type="Proteomes" id="UP001474181"/>
    </source>
</evidence>
<feature type="domain" description="RHS protein conserved region" evidence="3">
    <location>
        <begin position="1057"/>
        <end position="1086"/>
    </location>
</feature>
<feature type="non-terminal residue" evidence="5">
    <location>
        <position position="1"/>
    </location>
</feature>
<dbReference type="PANTHER" id="PTHR32305:SF15">
    <property type="entry name" value="PROTEIN RHSA-RELATED"/>
    <property type="match status" value="1"/>
</dbReference>
<sequence length="1288" mass="140369">TIVTVCKVVVAVVGIIAMIIGGPILGAIVLVAALVVLADTLYKYSKGQASLWDVAFAALDCIPGGKGITSLGKLAKGVKEMKVFKGGLKAMAESLGKKGLRKEADDVLAKSKPGKGRCLNGDPIDMVSGEMYMAETDVELPGLLPLLLRRTHLSTYRAGRSFGSSWACTLDERLEVDDRGTVFATEDGMILVYPVPEPGASVLPAEGPRWPLDWDGTPGAPVRITDPLTDVTRHFAPPQQPGPIDEPFTLLLTAMTDRNGYRIDFDRDADGAPVAVRDSGGRCVYVDTTDGGRVTGLRLRNPEDGPGGTVLRRFDYSSVGDLTGIHDSGELPMSLAYDSGGRITSWTDRNGYRYCFGYDGLDRCVRGEGADGSLSCTVEYDDEARETRYTDALGQTTTYRYNELYQLVAVTDPLGHTELSEWDRFGRLLARTDQLGRTTGLTLDAHGQPTRMDRPDGSVIEVAYSDDGLPVAVTEADGARWECAYDDRGNLLTSTDPLGAVSRYTYDGRGHRTTRTDALGNAFRFDTDEAGLPVRVVDPRSGTVTVHRNAFGRIVRIDDAVGGTLRQGWSPEGRLLWREHADGGRETWSYDPQGNLTEHRDRGGATTAFEYGAFDLPRARTDPDGTRYRFTHDAELRLVGVTNPLGDIWSYHYDAAGRLVGETDFDGRTLAYAHDPTGRQTERRNGIGQTVRMTRDTAGRVVETRTDGGAVTSLRYDPAGRLVEAAGPESVVAFGYDAVGRVLTESVDGRTVTSAYDPLGRRVRRTTPSGATSQWSYDSVGLPVSLVTAAGELTFTHDAAGRETARGLVGAATLTQSWDAGHRLVEQIIHSGTGAAGPGAGTVLQARSYAYRGDGHLTSVDDRLAGTRRFDLDRAGRVTRVSAANWTETYAYDELGNLTTANHPGTADQDAQGPVGRSGTKVTSAGRTTYQHDDQGRVVRMIRRTLSGLRRIWTYAWDADDRLVEAATPDRGVWRYRYDVLGRRTAKWRVHEDGSVADETAFTWDGANLAEQQVLRDGVVETDTWDWDPGTHRAAAQTRGRHSVLDADEVSRRFYAIVTDSVGTPSELVDEDGTIAWRAATSLWGRPLAGDDDGLCPLAFPGQYRDPETGLHYNLARYYDPDTAQYLSPDPLGLVPGPNHHAYVDNPLRWTDPLGLEGDSTEPVRVYDDSTYSKHGSGSSSSAKGEVSRAPSNGQAALDRSIHLGDPNNPDEFRRLGVDHVNNEIVVLDRHDYVTDKDGNIIKEIYHGHVQGSYPSNSVKENALTRLVRAGMIDNKKKQRVLPPKCDK</sequence>
<evidence type="ECO:0000256" key="2">
    <source>
        <dbReference type="SAM" id="Phobius"/>
    </source>
</evidence>
<evidence type="ECO:0000259" key="3">
    <source>
        <dbReference type="Pfam" id="PF03527"/>
    </source>
</evidence>
<keyword evidence="2" id="KW-1133">Transmembrane helix</keyword>
<dbReference type="Pfam" id="PF05593">
    <property type="entry name" value="RHS_repeat"/>
    <property type="match status" value="9"/>
</dbReference>
<dbReference type="NCBIfam" id="TIGR03696">
    <property type="entry name" value="Rhs_assc_core"/>
    <property type="match status" value="1"/>
</dbReference>
<evidence type="ECO:0000256" key="1">
    <source>
        <dbReference type="SAM" id="MobiDB-lite"/>
    </source>
</evidence>
<protein>
    <submittedName>
        <fullName evidence="5">RHS repeat-associated core domain-containing protein</fullName>
    </submittedName>
</protein>
<feature type="domain" description="DUF6531" evidence="4">
    <location>
        <begin position="121"/>
        <end position="193"/>
    </location>
</feature>
<keyword evidence="6" id="KW-1185">Reference proteome</keyword>
<accession>A0ABV1XCN6</accession>
<proteinExistence type="predicted"/>
<name>A0ABV1XCN6_9ACTN</name>
<dbReference type="RefSeq" id="WP_350790746.1">
    <property type="nucleotide sequence ID" value="NZ_JBEPEK010000661.1"/>
</dbReference>
<dbReference type="Pfam" id="PF20148">
    <property type="entry name" value="DUF6531"/>
    <property type="match status" value="1"/>
</dbReference>
<dbReference type="InterPro" id="IPR050708">
    <property type="entry name" value="T6SS_VgrG/RHS"/>
</dbReference>
<dbReference type="EMBL" id="JBEPEK010000661">
    <property type="protein sequence ID" value="MER7186797.1"/>
    <property type="molecule type" value="Genomic_DNA"/>
</dbReference>
<feature type="transmembrane region" description="Helical" evidence="2">
    <location>
        <begin position="12"/>
        <end position="38"/>
    </location>
</feature>
<feature type="compositionally biased region" description="Low complexity" evidence="1">
    <location>
        <begin position="1173"/>
        <end position="1185"/>
    </location>
</feature>
<evidence type="ECO:0000259" key="4">
    <source>
        <dbReference type="Pfam" id="PF20148"/>
    </source>
</evidence>
<feature type="region of interest" description="Disordered" evidence="1">
    <location>
        <begin position="1154"/>
        <end position="1194"/>
    </location>
</feature>
<keyword evidence="2" id="KW-0472">Membrane</keyword>
<comment type="caution">
    <text evidence="5">The sequence shown here is derived from an EMBL/GenBank/DDBJ whole genome shotgun (WGS) entry which is preliminary data.</text>
</comment>
<feature type="region of interest" description="Disordered" evidence="1">
    <location>
        <begin position="901"/>
        <end position="927"/>
    </location>
</feature>
<evidence type="ECO:0000313" key="5">
    <source>
        <dbReference type="EMBL" id="MER7186797.1"/>
    </source>
</evidence>
<dbReference type="InterPro" id="IPR001826">
    <property type="entry name" value="RHS"/>
</dbReference>
<dbReference type="InterPro" id="IPR031325">
    <property type="entry name" value="RHS_repeat"/>
</dbReference>
<keyword evidence="2" id="KW-0812">Transmembrane</keyword>
<dbReference type="InterPro" id="IPR045351">
    <property type="entry name" value="DUF6531"/>
</dbReference>
<dbReference type="NCBIfam" id="TIGR01643">
    <property type="entry name" value="YD_repeat_2x"/>
    <property type="match status" value="14"/>
</dbReference>
<dbReference type="Gene3D" id="2.180.10.10">
    <property type="entry name" value="RHS repeat-associated core"/>
    <property type="match status" value="3"/>
</dbReference>
<organism evidence="5 6">
    <name type="scientific">Streptomyces hyaluromycini</name>
    <dbReference type="NCBI Taxonomy" id="1377993"/>
    <lineage>
        <taxon>Bacteria</taxon>
        <taxon>Bacillati</taxon>
        <taxon>Actinomycetota</taxon>
        <taxon>Actinomycetes</taxon>
        <taxon>Kitasatosporales</taxon>
        <taxon>Streptomycetaceae</taxon>
        <taxon>Streptomyces</taxon>
    </lineage>
</organism>
<dbReference type="PANTHER" id="PTHR32305">
    <property type="match status" value="1"/>
</dbReference>
<dbReference type="InterPro" id="IPR006530">
    <property type="entry name" value="YD"/>
</dbReference>
<dbReference type="Pfam" id="PF03527">
    <property type="entry name" value="RHS"/>
    <property type="match status" value="1"/>
</dbReference>